<dbReference type="AlphaFoldDB" id="R9TKU8"/>
<proteinExistence type="evidence at transcript level"/>
<dbReference type="GO" id="GO:0008194">
    <property type="term" value="F:UDP-glycosyltransferase activity"/>
    <property type="evidence" value="ECO:0007669"/>
    <property type="project" value="InterPro"/>
</dbReference>
<evidence type="ECO:0000313" key="6">
    <source>
        <dbReference type="EMBL" id="AGN33443.1"/>
    </source>
</evidence>
<dbReference type="Gene3D" id="3.40.50.2000">
    <property type="entry name" value="Glycogen Phosphorylase B"/>
    <property type="match status" value="2"/>
</dbReference>
<evidence type="ECO:0000256" key="2">
    <source>
        <dbReference type="ARBA" id="ARBA00022679"/>
    </source>
</evidence>
<organism evidence="6">
    <name type="scientific">Allium cepa</name>
    <name type="common">Onion</name>
    <dbReference type="NCBI Taxonomy" id="4679"/>
    <lineage>
        <taxon>Eukaryota</taxon>
        <taxon>Viridiplantae</taxon>
        <taxon>Streptophyta</taxon>
        <taxon>Embryophyta</taxon>
        <taxon>Tracheophyta</taxon>
        <taxon>Spermatophyta</taxon>
        <taxon>Magnoliopsida</taxon>
        <taxon>Liliopsida</taxon>
        <taxon>Asparagales</taxon>
        <taxon>Amaryllidaceae</taxon>
        <taxon>Allioideae</taxon>
        <taxon>Allieae</taxon>
        <taxon>Allium</taxon>
    </lineage>
</organism>
<keyword evidence="3" id="KW-0328">Glycosyltransferase</keyword>
<dbReference type="Pfam" id="PF00201">
    <property type="entry name" value="UDPGT"/>
    <property type="match status" value="1"/>
</dbReference>
<evidence type="ECO:0000256" key="1">
    <source>
        <dbReference type="ARBA" id="ARBA00009995"/>
    </source>
</evidence>
<dbReference type="InterPro" id="IPR002213">
    <property type="entry name" value="UDP_glucos_trans"/>
</dbReference>
<evidence type="ECO:0000256" key="4">
    <source>
        <dbReference type="RuleBase" id="RU362057"/>
    </source>
</evidence>
<comment type="similarity">
    <text evidence="1 3">Belongs to the UDP-glycosyltransferase family.</text>
</comment>
<keyword evidence="2 3" id="KW-0808">Transferase</keyword>
<dbReference type="InterPro" id="IPR035595">
    <property type="entry name" value="UDP_glycos_trans_CS"/>
</dbReference>
<feature type="signal peptide" evidence="5">
    <location>
        <begin position="1"/>
        <end position="21"/>
    </location>
</feature>
<dbReference type="EC" id="2.4.1.-" evidence="4"/>
<dbReference type="SUPFAM" id="SSF53756">
    <property type="entry name" value="UDP-Glycosyltransferase/glycogen phosphorylase"/>
    <property type="match status" value="1"/>
</dbReference>
<dbReference type="PANTHER" id="PTHR48045">
    <property type="entry name" value="UDP-GLYCOSYLTRANSFERASE 72B1"/>
    <property type="match status" value="1"/>
</dbReference>
<dbReference type="PANTHER" id="PTHR48045:SF34">
    <property type="entry name" value="ISOFLAVONE 7-O-GLUCOSYLTRANSFERASE 1-LIKE"/>
    <property type="match status" value="1"/>
</dbReference>
<sequence>MGPTSSPCHVAFLAFPFGTHAAPLYSLATALASADDDGTAIFSFFTSARSASSLPPVPRIKIFYVADGTTPGHVALNESPHLKVDRFISMVPINFNDAFDASVTASGGIGFTCLITDAFLSFSGAVAKKLAIPWITVWTGGPSNLATHVHADLIRQKNLSNEDDLGFIPGLSGLRIKDLPDNFVGGDLTKGFLKLLHGMKLTLPDADAVVCNTFQGLDPDLDSDFRSEFKRYYPVGPLSLLNPVQTKPEDRFGCIKWLEQHKPHSVVYVSFGTVVSLPGSELAELAHGLESSGVHFIWSLKDSFREFLPDGFLDRTKEQGMVVAWVPQAEVLAHESTGAFVTHCGWNSVLESIAGAVPLVCRPVLGDQPVNARMVTGVWRVGVGFEGKGIERGELVKCLEKVVKGEEGKGMRERMRRLKDMALSAVGVEGSSMRNLKALMEMLVGKSGRV</sequence>
<reference evidence="6" key="1">
    <citation type="submission" date="2013-01" db="EMBL/GenBank/DDBJ databases">
        <title>Clone and Analysis of Onion (Allium Cepa) Bulbs UFGT gene.</title>
        <authorList>
            <person name="Liang Y."/>
            <person name="Zhang H."/>
            <person name="Xu Q."/>
            <person name="Tan W."/>
        </authorList>
    </citation>
    <scope>NUCLEOTIDE SEQUENCE</scope>
</reference>
<keyword evidence="5" id="KW-0732">Signal</keyword>
<dbReference type="CDD" id="cd03784">
    <property type="entry name" value="GT1_Gtf-like"/>
    <property type="match status" value="1"/>
</dbReference>
<dbReference type="PROSITE" id="PS00375">
    <property type="entry name" value="UDPGT"/>
    <property type="match status" value="1"/>
</dbReference>
<dbReference type="EMBL" id="KC466029">
    <property type="protein sequence ID" value="AGN33443.1"/>
    <property type="molecule type" value="mRNA"/>
</dbReference>
<name>R9TKU8_ALLCE</name>
<protein>
    <recommendedName>
        <fullName evidence="4">Glycosyltransferase</fullName>
        <ecNumber evidence="4">2.4.1.-</ecNumber>
    </recommendedName>
</protein>
<evidence type="ECO:0000256" key="5">
    <source>
        <dbReference type="SAM" id="SignalP"/>
    </source>
</evidence>
<accession>R9TKU8</accession>
<evidence type="ECO:0000256" key="3">
    <source>
        <dbReference type="RuleBase" id="RU003718"/>
    </source>
</evidence>
<feature type="chain" id="PRO_5004479988" description="Glycosyltransferase" evidence="5">
    <location>
        <begin position="22"/>
        <end position="450"/>
    </location>
</feature>
<dbReference type="FunFam" id="3.40.50.2000:FF:000060">
    <property type="entry name" value="Glycosyltransferase"/>
    <property type="match status" value="1"/>
</dbReference>